<reference evidence="9 10" key="1">
    <citation type="journal article" date="2021" name="bioRxiv">
        <title>The Gossypium anomalum genome as a resource for cotton improvement and evolutionary analysis of hybrid incompatibility.</title>
        <authorList>
            <person name="Grover C.E."/>
            <person name="Yuan D."/>
            <person name="Arick M.A."/>
            <person name="Miller E.R."/>
            <person name="Hu G."/>
            <person name="Peterson D.G."/>
            <person name="Wendel J.F."/>
            <person name="Udall J.A."/>
        </authorList>
    </citation>
    <scope>NUCLEOTIDE SEQUENCE [LARGE SCALE GENOMIC DNA]</scope>
    <source>
        <strain evidence="9">JFW-Udall</strain>
        <tissue evidence="9">Leaf</tissue>
    </source>
</reference>
<accession>A0A8J6CMP5</accession>
<dbReference type="OrthoDB" id="202415at2759"/>
<evidence type="ECO:0000256" key="4">
    <source>
        <dbReference type="ARBA" id="ARBA00022679"/>
    </source>
</evidence>
<dbReference type="SFLD" id="SFLDG01153">
    <property type="entry name" value="Main.4:_Theta-like"/>
    <property type="match status" value="1"/>
</dbReference>
<feature type="region of interest" description="Disordered" evidence="6">
    <location>
        <begin position="985"/>
        <end position="1004"/>
    </location>
</feature>
<sequence length="1004" mass="115830">MLQRSGLARHFFEKPSWRPPPLKRKTPTTTALLVLTVFLMAAFVTYSSWIDTSGVFLEHSTDKTVVISEKPKVAVRRIEIPLKCTKNKNQTQTCPKNYYPKTFQTEDIDPSLNPVCPDYFRWIHEDLRPWKTSGITRDMVERANRTATFHLVIKGGKAYVKNFRKAIQTRDVFTIWGILQLLRKYPGKVPDLEIMFDTEDRPVIKSRDYKGPNATAPPPLFRYCGDKETLDIVFPDWSFWGWAEINIKPWDSILKDIKEGKKRKWIDREPYAYWKGNPFVDENREDLLKCNVTDQQDWNARLFIQDWILESQQGFKQSNVADQCTYRYKIYIEGYAWSVSEKYILACDSVTLIVQPQFYDFFMRSMQPVEHYWPIRNDDKCRSLKFAVDWGNNHKKKAHEIGKAASSFMQEQLKMDYIYDYMYHLLNEYAKLLKFKPRIPEGAMELCSEVMACQAEGLEGRKKKFMMESLVKGPSITNPCTLPPPYDTRALAAFLRRKINSILQVKKWEKGYWESLNKHYAIKWGWRSKRKRKRPKIDGRSLHGCTLGFLQPVGSFQAGLVLKLSDKTAARPMAPLVSSTVITSSMRSPAKTRMAGLIDLAANATPDIKPPPADFQKPFVVEKKNSQKNKKSFLPRLDCCLTPYNLTTITHNILNFALRSILRRGGNKLKTQRQKPRIVRRKRKKKYMQIECLSHLVLSSSSANYEEIKIHIPKGQHLTPEFKAINLMQKLPAIADGRFKLFESHAIHIYLAYAFPGVATIDRMSQPCRAVIIFCKVNGIDYEEIKVHISKGQHLTPEFAEINPMKQLPAIADGRFKLFESHAILIYLACAFPGVADHWYPADVFKRSKIHSVLDWHHSNLRRGAAPYVFNTTIAPILGRPLNPQVAAEAEIILSSSLSKLESFWLKGNGRFLLGGNQPSIADLSLVCELMQLEVLDEKDRTRLLGPHKKVQQWIENTRNATSPHFDEVHRVIMLAKERQQHQRLTAAKNEGGSNMKKPLVSRM</sequence>
<evidence type="ECO:0000256" key="3">
    <source>
        <dbReference type="ARBA" id="ARBA00022575"/>
    </source>
</evidence>
<dbReference type="FunFam" id="1.20.1050.10:FF:000039">
    <property type="entry name" value="Glutathione S-transferase theta-1"/>
    <property type="match status" value="1"/>
</dbReference>
<evidence type="ECO:0000259" key="7">
    <source>
        <dbReference type="PROSITE" id="PS50404"/>
    </source>
</evidence>
<dbReference type="Gene3D" id="3.40.30.10">
    <property type="entry name" value="Glutaredoxin"/>
    <property type="match status" value="2"/>
</dbReference>
<feature type="domain" description="GST N-terminal" evidence="7">
    <location>
        <begin position="642"/>
        <end position="759"/>
    </location>
</feature>
<feature type="domain" description="GST C-terminal" evidence="8">
    <location>
        <begin position="843"/>
        <end position="983"/>
    </location>
</feature>
<keyword evidence="10" id="KW-1185">Reference proteome</keyword>
<dbReference type="AlphaFoldDB" id="A0A8J6CMP5"/>
<dbReference type="Pfam" id="PF02798">
    <property type="entry name" value="GST_N"/>
    <property type="match status" value="2"/>
</dbReference>
<evidence type="ECO:0000313" key="10">
    <source>
        <dbReference type="Proteomes" id="UP000701853"/>
    </source>
</evidence>
<protein>
    <recommendedName>
        <fullName evidence="2">glutathione transferase</fullName>
        <ecNumber evidence="2">2.5.1.18</ecNumber>
    </recommendedName>
</protein>
<evidence type="ECO:0000256" key="5">
    <source>
        <dbReference type="ARBA" id="ARBA00047960"/>
    </source>
</evidence>
<dbReference type="SUPFAM" id="SSF52833">
    <property type="entry name" value="Thioredoxin-like"/>
    <property type="match status" value="2"/>
</dbReference>
<dbReference type="SMART" id="SM00672">
    <property type="entry name" value="CAP10"/>
    <property type="match status" value="1"/>
</dbReference>
<dbReference type="PANTHER" id="PTHR44750">
    <property type="entry name" value="GLUTATHIONE S-TRANSFERASE T1-RELATED"/>
    <property type="match status" value="1"/>
</dbReference>
<keyword evidence="3" id="KW-0216">Detoxification</keyword>
<dbReference type="SFLD" id="SFLDS00019">
    <property type="entry name" value="Glutathione_Transferase_(cytos"/>
    <property type="match status" value="1"/>
</dbReference>
<evidence type="ECO:0000256" key="6">
    <source>
        <dbReference type="SAM" id="MobiDB-lite"/>
    </source>
</evidence>
<dbReference type="GO" id="GO:0004364">
    <property type="term" value="F:glutathione transferase activity"/>
    <property type="evidence" value="ECO:0007669"/>
    <property type="project" value="UniProtKB-EC"/>
</dbReference>
<proteinExistence type="inferred from homology"/>
<dbReference type="SUPFAM" id="SSF47616">
    <property type="entry name" value="GST C-terminal domain-like"/>
    <property type="match status" value="1"/>
</dbReference>
<dbReference type="PROSITE" id="PS50405">
    <property type="entry name" value="GST_CTER"/>
    <property type="match status" value="1"/>
</dbReference>
<dbReference type="SFLD" id="SFLDG00358">
    <property type="entry name" value="Main_(cytGST)"/>
    <property type="match status" value="1"/>
</dbReference>
<keyword evidence="4" id="KW-0808">Transferase</keyword>
<dbReference type="InterPro" id="IPR004045">
    <property type="entry name" value="Glutathione_S-Trfase_N"/>
</dbReference>
<dbReference type="EC" id="2.5.1.18" evidence="2"/>
<gene>
    <name evidence="9" type="ORF">CXB51_033519</name>
</gene>
<dbReference type="PANTHER" id="PTHR44750:SF1">
    <property type="entry name" value="GLUTATHIONE S-TRANSFERASE T1-RELATED"/>
    <property type="match status" value="1"/>
</dbReference>
<dbReference type="InterPro" id="IPR006598">
    <property type="entry name" value="CAP10"/>
</dbReference>
<comment type="caution">
    <text evidence="9">The sequence shown here is derived from an EMBL/GenBank/DDBJ whole genome shotgun (WGS) entry which is preliminary data.</text>
</comment>
<dbReference type="CDD" id="cd03050">
    <property type="entry name" value="GST_N_Theta"/>
    <property type="match status" value="1"/>
</dbReference>
<dbReference type="InterPro" id="IPR040079">
    <property type="entry name" value="Glutathione_S-Trfase"/>
</dbReference>
<evidence type="ECO:0000256" key="1">
    <source>
        <dbReference type="ARBA" id="ARBA00009899"/>
    </source>
</evidence>
<evidence type="ECO:0000256" key="2">
    <source>
        <dbReference type="ARBA" id="ARBA00012452"/>
    </source>
</evidence>
<dbReference type="EMBL" id="JAHUZN010000012">
    <property type="protein sequence ID" value="KAG8476526.1"/>
    <property type="molecule type" value="Genomic_DNA"/>
</dbReference>
<comment type="catalytic activity">
    <reaction evidence="5">
        <text>RX + glutathione = an S-substituted glutathione + a halide anion + H(+)</text>
        <dbReference type="Rhea" id="RHEA:16437"/>
        <dbReference type="ChEBI" id="CHEBI:15378"/>
        <dbReference type="ChEBI" id="CHEBI:16042"/>
        <dbReference type="ChEBI" id="CHEBI:17792"/>
        <dbReference type="ChEBI" id="CHEBI:57925"/>
        <dbReference type="ChEBI" id="CHEBI:90779"/>
        <dbReference type="EC" id="2.5.1.18"/>
    </reaction>
</comment>
<dbReference type="InterPro" id="IPR036249">
    <property type="entry name" value="Thioredoxin-like_sf"/>
</dbReference>
<dbReference type="InterPro" id="IPR010987">
    <property type="entry name" value="Glutathione-S-Trfase_C-like"/>
</dbReference>
<organism evidence="9 10">
    <name type="scientific">Gossypium anomalum</name>
    <dbReference type="NCBI Taxonomy" id="47600"/>
    <lineage>
        <taxon>Eukaryota</taxon>
        <taxon>Viridiplantae</taxon>
        <taxon>Streptophyta</taxon>
        <taxon>Embryophyta</taxon>
        <taxon>Tracheophyta</taxon>
        <taxon>Spermatophyta</taxon>
        <taxon>Magnoliopsida</taxon>
        <taxon>eudicotyledons</taxon>
        <taxon>Gunneridae</taxon>
        <taxon>Pentapetalae</taxon>
        <taxon>rosids</taxon>
        <taxon>malvids</taxon>
        <taxon>Malvales</taxon>
        <taxon>Malvaceae</taxon>
        <taxon>Malvoideae</taxon>
        <taxon>Gossypium</taxon>
    </lineage>
</organism>
<dbReference type="GO" id="GO:0009407">
    <property type="term" value="P:toxin catabolic process"/>
    <property type="evidence" value="ECO:0007669"/>
    <property type="project" value="UniProtKB-ARBA"/>
</dbReference>
<dbReference type="PROSITE" id="PS50404">
    <property type="entry name" value="GST_NTER"/>
    <property type="match status" value="2"/>
</dbReference>
<feature type="domain" description="GST N-terminal" evidence="7">
    <location>
        <begin position="755"/>
        <end position="836"/>
    </location>
</feature>
<comment type="similarity">
    <text evidence="1">Belongs to the GST superfamily. Theta family.</text>
</comment>
<dbReference type="Gene3D" id="1.20.1050.10">
    <property type="match status" value="1"/>
</dbReference>
<dbReference type="InterPro" id="IPR040075">
    <property type="entry name" value="GST_N_Theta"/>
</dbReference>
<dbReference type="Pfam" id="PF05686">
    <property type="entry name" value="Glyco_transf_90"/>
    <property type="match status" value="1"/>
</dbReference>
<evidence type="ECO:0000313" key="9">
    <source>
        <dbReference type="EMBL" id="KAG8476526.1"/>
    </source>
</evidence>
<name>A0A8J6CMP5_9ROSI</name>
<dbReference type="InterPro" id="IPR036282">
    <property type="entry name" value="Glutathione-S-Trfase_C_sf"/>
</dbReference>
<dbReference type="InterPro" id="IPR043377">
    <property type="entry name" value="GSTT1/2/3"/>
</dbReference>
<dbReference type="Proteomes" id="UP000701853">
    <property type="component" value="Chromosome 12"/>
</dbReference>
<evidence type="ECO:0000259" key="8">
    <source>
        <dbReference type="PROSITE" id="PS50405"/>
    </source>
</evidence>